<evidence type="ECO:0000313" key="2">
    <source>
        <dbReference type="Proteomes" id="UP000220639"/>
    </source>
</evidence>
<dbReference type="RefSeq" id="WP_165774993.1">
    <property type="nucleotide sequence ID" value="NZ_CBCSJA010000022.1"/>
</dbReference>
<dbReference type="InterPro" id="IPR038026">
    <property type="entry name" value="MtlR-like_sf"/>
</dbReference>
<gene>
    <name evidence="1" type="ORF">KOSB73_220421</name>
</gene>
<reference evidence="2" key="1">
    <citation type="submission" date="2017-08" db="EMBL/GenBank/DDBJ databases">
        <authorList>
            <person name="Brisse S."/>
        </authorList>
    </citation>
    <scope>NUCLEOTIDE SEQUENCE [LARGE SCALE GENOMIC DNA]</scope>
    <source>
        <strain evidence="2">06D021</strain>
    </source>
</reference>
<dbReference type="InterPro" id="IPR007761">
    <property type="entry name" value="MtlR-like"/>
</dbReference>
<accession>A0A285B083</accession>
<dbReference type="EMBL" id="FZTC01000015">
    <property type="protein sequence ID" value="SNU34302.1"/>
    <property type="molecule type" value="Genomic_DNA"/>
</dbReference>
<protein>
    <recommendedName>
        <fullName evidence="3">DUF4145 domain-containing protein</fullName>
    </recommendedName>
</protein>
<sequence>MTSDEVLVGKEMSDAFLHNYKLLQAESDRGAVLVASSVIEKALAGLIAAFLLENDAKNDELFVGSNPPLGTLESKILIAYRLGLIRKVIRDSLSIFRRIRNDFAHNIETYSFDNQSVKNRLNEIYSLRDDQSSALDEIISKSKDATSTREKFLLFFAMDMAALQRIRLSIERLAPLD</sequence>
<organism evidence="1 2">
    <name type="scientific">Klebsiella grimontii</name>
    <dbReference type="NCBI Taxonomy" id="2058152"/>
    <lineage>
        <taxon>Bacteria</taxon>
        <taxon>Pseudomonadati</taxon>
        <taxon>Pseudomonadota</taxon>
        <taxon>Gammaproteobacteria</taxon>
        <taxon>Enterobacterales</taxon>
        <taxon>Enterobacteriaceae</taxon>
        <taxon>Klebsiella/Raoultella group</taxon>
        <taxon>Klebsiella</taxon>
    </lineage>
</organism>
<dbReference type="SUPFAM" id="SSF158668">
    <property type="entry name" value="MtlR-like"/>
    <property type="match status" value="1"/>
</dbReference>
<dbReference type="Proteomes" id="UP000220639">
    <property type="component" value="Unassembled WGS sequence"/>
</dbReference>
<evidence type="ECO:0008006" key="3">
    <source>
        <dbReference type="Google" id="ProtNLM"/>
    </source>
</evidence>
<proteinExistence type="predicted"/>
<evidence type="ECO:0000313" key="1">
    <source>
        <dbReference type="EMBL" id="SNU34302.1"/>
    </source>
</evidence>
<dbReference type="Gene3D" id="1.20.120.330">
    <property type="entry name" value="Nucleotidyltransferases domain 2"/>
    <property type="match status" value="1"/>
</dbReference>
<dbReference type="GO" id="GO:0045892">
    <property type="term" value="P:negative regulation of DNA-templated transcription"/>
    <property type="evidence" value="ECO:0007669"/>
    <property type="project" value="TreeGrafter"/>
</dbReference>
<dbReference type="AlphaFoldDB" id="A0A285B083"/>
<dbReference type="PANTHER" id="PTHR37941">
    <property type="entry name" value="FUMARASE E-RELATED"/>
    <property type="match status" value="1"/>
</dbReference>
<dbReference type="PANTHER" id="PTHR37941:SF1">
    <property type="entry name" value="FUMARASE E-RELATED"/>
    <property type="match status" value="1"/>
</dbReference>
<name>A0A285B083_9ENTR</name>
<dbReference type="Pfam" id="PF05068">
    <property type="entry name" value="MtlR"/>
    <property type="match status" value="1"/>
</dbReference>